<proteinExistence type="predicted"/>
<keyword evidence="3" id="KW-1185">Reference proteome</keyword>
<dbReference type="Gene3D" id="2.60.40.420">
    <property type="entry name" value="Cupredoxins - blue copper proteins"/>
    <property type="match status" value="1"/>
</dbReference>
<keyword evidence="1" id="KW-0732">Signal</keyword>
<gene>
    <name evidence="2" type="ORF">GCM10009560_76680</name>
</gene>
<sequence>MQVRTLAALAAGVLLAGCGNAVTAAPMPPASRAVPGEVEVRITIARGHVTPPPGRVRVGRGRPVAITVTSDVSDELRVHGHDLNAPLPAGRPVTVRFTPVLSGLLPVETREHRLTLTRLAVG</sequence>
<feature type="chain" id="PRO_5047316577" description="EfeO-type cupredoxin-like domain-containing protein" evidence="1">
    <location>
        <begin position="25"/>
        <end position="122"/>
    </location>
</feature>
<dbReference type="InterPro" id="IPR008972">
    <property type="entry name" value="Cupredoxin"/>
</dbReference>
<evidence type="ECO:0008006" key="4">
    <source>
        <dbReference type="Google" id="ProtNLM"/>
    </source>
</evidence>
<evidence type="ECO:0000313" key="2">
    <source>
        <dbReference type="EMBL" id="GAA0953645.1"/>
    </source>
</evidence>
<dbReference type="EMBL" id="BAAAHQ010000060">
    <property type="protein sequence ID" value="GAA0953645.1"/>
    <property type="molecule type" value="Genomic_DNA"/>
</dbReference>
<protein>
    <recommendedName>
        <fullName evidence="4">EfeO-type cupredoxin-like domain-containing protein</fullName>
    </recommendedName>
</protein>
<accession>A0ABN1R909</accession>
<feature type="signal peptide" evidence="1">
    <location>
        <begin position="1"/>
        <end position="24"/>
    </location>
</feature>
<comment type="caution">
    <text evidence="2">The sequence shown here is derived from an EMBL/GenBank/DDBJ whole genome shotgun (WGS) entry which is preliminary data.</text>
</comment>
<evidence type="ECO:0000256" key="1">
    <source>
        <dbReference type="SAM" id="SignalP"/>
    </source>
</evidence>
<dbReference type="PROSITE" id="PS51257">
    <property type="entry name" value="PROKAR_LIPOPROTEIN"/>
    <property type="match status" value="1"/>
</dbReference>
<dbReference type="Proteomes" id="UP001501578">
    <property type="component" value="Unassembled WGS sequence"/>
</dbReference>
<reference evidence="2 3" key="1">
    <citation type="journal article" date="2019" name="Int. J. Syst. Evol. Microbiol.">
        <title>The Global Catalogue of Microorganisms (GCM) 10K type strain sequencing project: providing services to taxonomists for standard genome sequencing and annotation.</title>
        <authorList>
            <consortium name="The Broad Institute Genomics Platform"/>
            <consortium name="The Broad Institute Genome Sequencing Center for Infectious Disease"/>
            <person name="Wu L."/>
            <person name="Ma J."/>
        </authorList>
    </citation>
    <scope>NUCLEOTIDE SEQUENCE [LARGE SCALE GENOMIC DNA]</scope>
    <source>
        <strain evidence="2 3">JCM 11136</strain>
    </source>
</reference>
<dbReference type="SUPFAM" id="SSF49503">
    <property type="entry name" value="Cupredoxins"/>
    <property type="match status" value="1"/>
</dbReference>
<evidence type="ECO:0000313" key="3">
    <source>
        <dbReference type="Proteomes" id="UP001501578"/>
    </source>
</evidence>
<name>A0ABN1R909_9ACTN</name>
<organism evidence="2 3">
    <name type="scientific">Nonomuraea longicatena</name>
    <dbReference type="NCBI Taxonomy" id="83682"/>
    <lineage>
        <taxon>Bacteria</taxon>
        <taxon>Bacillati</taxon>
        <taxon>Actinomycetota</taxon>
        <taxon>Actinomycetes</taxon>
        <taxon>Streptosporangiales</taxon>
        <taxon>Streptosporangiaceae</taxon>
        <taxon>Nonomuraea</taxon>
    </lineage>
</organism>